<dbReference type="OrthoDB" id="9793799at2"/>
<comment type="subcellular location">
    <subcellularLocation>
        <location evidence="1">Cell membrane</location>
        <topology evidence="1">Multi-pass membrane protein</topology>
    </subcellularLocation>
</comment>
<name>A0A246RXX5_9GAMM</name>
<dbReference type="PANTHER" id="PTHR34582">
    <property type="entry name" value="UPF0702 TRANSMEMBRANE PROTEIN YCAP"/>
    <property type="match status" value="1"/>
</dbReference>
<dbReference type="RefSeq" id="WP_088701028.1">
    <property type="nucleotide sequence ID" value="NZ_JPUA01000034.1"/>
</dbReference>
<evidence type="ECO:0000256" key="1">
    <source>
        <dbReference type="ARBA" id="ARBA00004651"/>
    </source>
</evidence>
<dbReference type="GO" id="GO:0005886">
    <property type="term" value="C:plasma membrane"/>
    <property type="evidence" value="ECO:0007669"/>
    <property type="project" value="UniProtKB-SubCell"/>
</dbReference>
<dbReference type="Proteomes" id="UP000197334">
    <property type="component" value="Unassembled WGS sequence"/>
</dbReference>
<proteinExistence type="inferred from homology"/>
<evidence type="ECO:0000256" key="6">
    <source>
        <dbReference type="ARBA" id="ARBA00023136"/>
    </source>
</evidence>
<evidence type="ECO:0000256" key="3">
    <source>
        <dbReference type="ARBA" id="ARBA00022475"/>
    </source>
</evidence>
<evidence type="ECO:0000259" key="8">
    <source>
        <dbReference type="Pfam" id="PF04239"/>
    </source>
</evidence>
<reference evidence="10 11" key="1">
    <citation type="submission" date="2014-08" db="EMBL/GenBank/DDBJ databases">
        <title>Draft genome sequence of a novel L-asparaginase producing marine bacterium, Halomonas campaniensis.</title>
        <authorList>
            <person name="Sundarakrishnan B."/>
            <person name="Moushumi Priya A."/>
            <person name="Raman G."/>
            <person name="Sakthivel N."/>
            <person name="Park S."/>
            <person name="Jayachandran S."/>
        </authorList>
    </citation>
    <scope>NUCLEOTIDE SEQUENCE [LARGE SCALE GENOMIC DNA]</scope>
    <source>
        <strain evidence="10 11">SK03</strain>
    </source>
</reference>
<comment type="similarity">
    <text evidence="2">Belongs to the UPF0702 family.</text>
</comment>
<keyword evidence="6 7" id="KW-0472">Membrane</keyword>
<gene>
    <name evidence="10" type="ORF">JI62_15475</name>
</gene>
<dbReference type="Gene3D" id="3.30.240.20">
    <property type="entry name" value="bsu07140 like domains"/>
    <property type="match status" value="1"/>
</dbReference>
<accession>A0A246RXX5</accession>
<keyword evidence="4 7" id="KW-0812">Transmembrane</keyword>
<feature type="domain" description="YetF C-terminal" evidence="8">
    <location>
        <begin position="91"/>
        <end position="159"/>
    </location>
</feature>
<evidence type="ECO:0000259" key="9">
    <source>
        <dbReference type="Pfam" id="PF20730"/>
    </source>
</evidence>
<dbReference type="Pfam" id="PF04239">
    <property type="entry name" value="DUF421"/>
    <property type="match status" value="1"/>
</dbReference>
<feature type="transmembrane region" description="Helical" evidence="7">
    <location>
        <begin position="42"/>
        <end position="61"/>
    </location>
</feature>
<keyword evidence="5 7" id="KW-1133">Transmembrane helix</keyword>
<dbReference type="EMBL" id="JPUA01000034">
    <property type="protein sequence ID" value="OWV29023.1"/>
    <property type="molecule type" value="Genomic_DNA"/>
</dbReference>
<evidence type="ECO:0000256" key="7">
    <source>
        <dbReference type="SAM" id="Phobius"/>
    </source>
</evidence>
<dbReference type="InterPro" id="IPR007353">
    <property type="entry name" value="DUF421"/>
</dbReference>
<dbReference type="InterPro" id="IPR048454">
    <property type="entry name" value="YetF_N"/>
</dbReference>
<dbReference type="PANTHER" id="PTHR34582:SF6">
    <property type="entry name" value="UPF0702 TRANSMEMBRANE PROTEIN YCAP"/>
    <property type="match status" value="1"/>
</dbReference>
<keyword evidence="3" id="KW-1003">Cell membrane</keyword>
<feature type="transmembrane region" description="Helical" evidence="7">
    <location>
        <begin position="12"/>
        <end position="30"/>
    </location>
</feature>
<dbReference type="InterPro" id="IPR023090">
    <property type="entry name" value="UPF0702_alpha/beta_dom_sf"/>
</dbReference>
<dbReference type="AlphaFoldDB" id="A0A246RXX5"/>
<evidence type="ECO:0000313" key="10">
    <source>
        <dbReference type="EMBL" id="OWV29023.1"/>
    </source>
</evidence>
<evidence type="ECO:0000313" key="11">
    <source>
        <dbReference type="Proteomes" id="UP000197334"/>
    </source>
</evidence>
<keyword evidence="11" id="KW-1185">Reference proteome</keyword>
<sequence length="173" mass="18806">MEMYFFNGWGNLLRVIIVGVLAYAALVFFLRISGNRTLSKMNAFDLIVTVALGSTLATVLLSKDVALAEGAVAMALLISLQFIITWFSVRTAWVRRLVTGEPLMLLYRGEFITTSMQKARVTQDEVQSAIRGSGIADVMAVEAVVLETDGSMSVIKPNAESSHSSLEGVRGSR</sequence>
<protein>
    <submittedName>
        <fullName evidence="10">Membrane protein</fullName>
    </submittedName>
</protein>
<dbReference type="Pfam" id="PF20730">
    <property type="entry name" value="YetF_N"/>
    <property type="match status" value="1"/>
</dbReference>
<comment type="caution">
    <text evidence="10">The sequence shown here is derived from an EMBL/GenBank/DDBJ whole genome shotgun (WGS) entry which is preliminary data.</text>
</comment>
<evidence type="ECO:0000256" key="4">
    <source>
        <dbReference type="ARBA" id="ARBA00022692"/>
    </source>
</evidence>
<feature type="domain" description="YetF-like N-terminal transmembrane" evidence="9">
    <location>
        <begin position="20"/>
        <end position="86"/>
    </location>
</feature>
<feature type="transmembrane region" description="Helical" evidence="7">
    <location>
        <begin position="67"/>
        <end position="87"/>
    </location>
</feature>
<organism evidence="10 11">
    <name type="scientific">Halomonas campaniensis</name>
    <dbReference type="NCBI Taxonomy" id="213554"/>
    <lineage>
        <taxon>Bacteria</taxon>
        <taxon>Pseudomonadati</taxon>
        <taxon>Pseudomonadota</taxon>
        <taxon>Gammaproteobacteria</taxon>
        <taxon>Oceanospirillales</taxon>
        <taxon>Halomonadaceae</taxon>
        <taxon>Halomonas</taxon>
    </lineage>
</organism>
<evidence type="ECO:0000256" key="5">
    <source>
        <dbReference type="ARBA" id="ARBA00022989"/>
    </source>
</evidence>
<evidence type="ECO:0000256" key="2">
    <source>
        <dbReference type="ARBA" id="ARBA00006448"/>
    </source>
</evidence>